<dbReference type="AlphaFoldDB" id="A0A8T2NQD9"/>
<dbReference type="OrthoDB" id="8849279at2759"/>
<dbReference type="GO" id="GO:0010494">
    <property type="term" value="C:cytoplasmic stress granule"/>
    <property type="evidence" value="ECO:0007669"/>
    <property type="project" value="TreeGrafter"/>
</dbReference>
<feature type="compositionally biased region" description="Low complexity" evidence="1">
    <location>
        <begin position="152"/>
        <end position="164"/>
    </location>
</feature>
<reference evidence="2" key="1">
    <citation type="thesis" date="2021" institute="BYU ScholarsArchive" country="Provo, UT, USA">
        <title>Applications of and Algorithms for Genome Assembly and Genomic Analyses with an Emphasis on Marine Teleosts.</title>
        <authorList>
            <person name="Pickett B.D."/>
        </authorList>
    </citation>
    <scope>NUCLEOTIDE SEQUENCE</scope>
    <source>
        <strain evidence="2">HI-2016</strain>
    </source>
</reference>
<feature type="region of interest" description="Disordered" evidence="1">
    <location>
        <begin position="349"/>
        <end position="460"/>
    </location>
</feature>
<dbReference type="Pfam" id="PF15293">
    <property type="entry name" value="NUFIP2"/>
    <property type="match status" value="1"/>
</dbReference>
<dbReference type="PANTHER" id="PTHR28333">
    <property type="entry name" value="NUCLEAR FRAGILE X MENTAL RETARDATION-INTERACTING PROTEIN 2"/>
    <property type="match status" value="1"/>
</dbReference>
<dbReference type="GO" id="GO:0003723">
    <property type="term" value="F:RNA binding"/>
    <property type="evidence" value="ECO:0007669"/>
    <property type="project" value="InterPro"/>
</dbReference>
<comment type="caution">
    <text evidence="2">The sequence shown here is derived from an EMBL/GenBank/DDBJ whole genome shotgun (WGS) entry which is preliminary data.</text>
</comment>
<evidence type="ECO:0008006" key="4">
    <source>
        <dbReference type="Google" id="ProtNLM"/>
    </source>
</evidence>
<organism evidence="2 3">
    <name type="scientific">Albula glossodonta</name>
    <name type="common">roundjaw bonefish</name>
    <dbReference type="NCBI Taxonomy" id="121402"/>
    <lineage>
        <taxon>Eukaryota</taxon>
        <taxon>Metazoa</taxon>
        <taxon>Chordata</taxon>
        <taxon>Craniata</taxon>
        <taxon>Vertebrata</taxon>
        <taxon>Euteleostomi</taxon>
        <taxon>Actinopterygii</taxon>
        <taxon>Neopterygii</taxon>
        <taxon>Teleostei</taxon>
        <taxon>Albuliformes</taxon>
        <taxon>Albulidae</taxon>
        <taxon>Albula</taxon>
    </lineage>
</organism>
<name>A0A8T2NQD9_9TELE</name>
<feature type="compositionally biased region" description="Polar residues" evidence="1">
    <location>
        <begin position="277"/>
        <end position="290"/>
    </location>
</feature>
<evidence type="ECO:0000313" key="3">
    <source>
        <dbReference type="Proteomes" id="UP000824540"/>
    </source>
</evidence>
<dbReference type="InterPro" id="IPR032747">
    <property type="entry name" value="NUFIP2"/>
</dbReference>
<evidence type="ECO:0000256" key="1">
    <source>
        <dbReference type="SAM" id="MobiDB-lite"/>
    </source>
</evidence>
<dbReference type="GO" id="GO:0005654">
    <property type="term" value="C:nucleoplasm"/>
    <property type="evidence" value="ECO:0007669"/>
    <property type="project" value="TreeGrafter"/>
</dbReference>
<keyword evidence="3" id="KW-1185">Reference proteome</keyword>
<feature type="region of interest" description="Disordered" evidence="1">
    <location>
        <begin position="36"/>
        <end position="184"/>
    </location>
</feature>
<feature type="region of interest" description="Disordered" evidence="1">
    <location>
        <begin position="267"/>
        <end position="331"/>
    </location>
</feature>
<sequence length="514" mass="53480">MDSKNDKPSDFSTHEGKPLDKKDSLSLLNGLVSLGASHITNGYPCKPIPDNDGSGSENGYTTPKKRRASRNSLKGVENVSVPPEKTMQQGSTAPPRQGMGPPSPEPNTKLRPGAKADVSAGTGRAGEPQRKNSDGKASVASGKKFEDRPGKAKFAASSAATSVTAKEDSWTLFKPPPVFPVDNSSAKIVPKISYASKVKENLNKAAQAGSDALPPQESGRPSLVPMSALKTITSASFTNGPVSVSGEGNGCLPAGPLLSTAASTVPLIHPHQGGENVATSPDNDSSTTATPVAATGEPRKSSLFVYPTAPTNMQPALPSAHQVDTPPATTQTNQKALGDIFQNQWGLSFINEPNAGPDGGEGKAEPAGEMTLQGQRLKDCGTAPPLQERPPLPGAHKVERRTSPLPYSSVSKACPSAVSVGGGRAQTHSIGPDPPKGQTGSLSAIAFASSKDPSADPPQASLANPVVALVKEQSKGFNRRCSWGSFDLKAAVDYHTKDPKRVIIYDETKDRPDQ</sequence>
<gene>
    <name evidence="2" type="ORF">JZ751_019208</name>
</gene>
<dbReference type="PANTHER" id="PTHR28333:SF2">
    <property type="entry name" value="FMR1-INTERACTING PROTEIN NUFIP2"/>
    <property type="match status" value="1"/>
</dbReference>
<protein>
    <recommendedName>
        <fullName evidence="4">Nuclear fragile X mental retardation-interacting protein 2</fullName>
    </recommendedName>
</protein>
<evidence type="ECO:0000313" key="2">
    <source>
        <dbReference type="EMBL" id="KAG9341400.1"/>
    </source>
</evidence>
<accession>A0A8T2NQD9</accession>
<feature type="region of interest" description="Disordered" evidence="1">
    <location>
        <begin position="1"/>
        <end position="23"/>
    </location>
</feature>
<proteinExistence type="predicted"/>
<dbReference type="EMBL" id="JAFBMS010000035">
    <property type="protein sequence ID" value="KAG9341400.1"/>
    <property type="molecule type" value="Genomic_DNA"/>
</dbReference>
<dbReference type="Proteomes" id="UP000824540">
    <property type="component" value="Unassembled WGS sequence"/>
</dbReference>